<sequence length="126" mass="14537">MNDKQTIFIAFAKEDETARNLFTGQRVSARTPFEFVDMSVKEPYESLWKERVRTRIRRSTGVVALISSHTPRATGQLWEIACAVEERKPLMGIWLEDSYRTKPPQMGLAPCRTWTWNAVAEFIDGL</sequence>
<protein>
    <recommendedName>
        <fullName evidence="1">Thoeris protein ThsB TIR-like domain-containing protein</fullName>
    </recommendedName>
</protein>
<dbReference type="RefSeq" id="WP_166055163.1">
    <property type="nucleotide sequence ID" value="NZ_JAAMPJ010000018.1"/>
</dbReference>
<dbReference type="Gene3D" id="3.40.50.11200">
    <property type="match status" value="1"/>
</dbReference>
<dbReference type="EMBL" id="JAAMPJ010000018">
    <property type="protein sequence ID" value="NGY65942.1"/>
    <property type="molecule type" value="Genomic_DNA"/>
</dbReference>
<feature type="domain" description="Thoeris protein ThsB TIR-like" evidence="1">
    <location>
        <begin position="8"/>
        <end position="97"/>
    </location>
</feature>
<gene>
    <name evidence="2" type="ORF">G7043_44355</name>
</gene>
<organism evidence="2 3">
    <name type="scientific">Lentzea alba</name>
    <dbReference type="NCBI Taxonomy" id="2714351"/>
    <lineage>
        <taxon>Bacteria</taxon>
        <taxon>Bacillati</taxon>
        <taxon>Actinomycetota</taxon>
        <taxon>Actinomycetes</taxon>
        <taxon>Pseudonocardiales</taxon>
        <taxon>Pseudonocardiaceae</taxon>
        <taxon>Lentzea</taxon>
    </lineage>
</organism>
<proteinExistence type="predicted"/>
<keyword evidence="3" id="KW-1185">Reference proteome</keyword>
<evidence type="ECO:0000259" key="1">
    <source>
        <dbReference type="Pfam" id="PF08937"/>
    </source>
</evidence>
<dbReference type="Pfam" id="PF08937">
    <property type="entry name" value="ThsB_TIR"/>
    <property type="match status" value="1"/>
</dbReference>
<dbReference type="InterPro" id="IPR015032">
    <property type="entry name" value="ThsB__TIR-like_domain"/>
</dbReference>
<accession>A0A7C9S266</accession>
<dbReference type="Proteomes" id="UP000481360">
    <property type="component" value="Unassembled WGS sequence"/>
</dbReference>
<evidence type="ECO:0000313" key="2">
    <source>
        <dbReference type="EMBL" id="NGY65942.1"/>
    </source>
</evidence>
<name>A0A7C9S266_9PSEU</name>
<evidence type="ECO:0000313" key="3">
    <source>
        <dbReference type="Proteomes" id="UP000481360"/>
    </source>
</evidence>
<reference evidence="2 3" key="1">
    <citation type="submission" date="2020-03" db="EMBL/GenBank/DDBJ databases">
        <title>Isolation and identification of active actinomycetes.</title>
        <authorList>
            <person name="Sun X."/>
        </authorList>
    </citation>
    <scope>NUCLEOTIDE SEQUENCE [LARGE SCALE GENOMIC DNA]</scope>
    <source>
        <strain evidence="2 3">NEAU-D13</strain>
    </source>
</reference>
<comment type="caution">
    <text evidence="2">The sequence shown here is derived from an EMBL/GenBank/DDBJ whole genome shotgun (WGS) entry which is preliminary data.</text>
</comment>
<dbReference type="AlphaFoldDB" id="A0A7C9S266"/>